<dbReference type="Gene3D" id="1.10.357.10">
    <property type="entry name" value="Tetracycline Repressor, domain 2"/>
    <property type="match status" value="1"/>
</dbReference>
<keyword evidence="4" id="KW-0804">Transcription</keyword>
<feature type="DNA-binding region" description="H-T-H motif" evidence="5">
    <location>
        <begin position="44"/>
        <end position="63"/>
    </location>
</feature>
<keyword evidence="3 5" id="KW-0238">DNA-binding</keyword>
<feature type="compositionally biased region" description="Basic and acidic residues" evidence="6">
    <location>
        <begin position="12"/>
        <end position="21"/>
    </location>
</feature>
<evidence type="ECO:0000313" key="9">
    <source>
        <dbReference type="Proteomes" id="UP000278673"/>
    </source>
</evidence>
<dbReference type="PANTHER" id="PTHR30055:SF146">
    <property type="entry name" value="HTH-TYPE TRANSCRIPTIONAL DUAL REGULATOR CECR"/>
    <property type="match status" value="1"/>
</dbReference>
<name>A0A3M2MC72_9ACTN</name>
<evidence type="ECO:0000256" key="6">
    <source>
        <dbReference type="SAM" id="MobiDB-lite"/>
    </source>
</evidence>
<dbReference type="Pfam" id="PF00440">
    <property type="entry name" value="TetR_N"/>
    <property type="match status" value="1"/>
</dbReference>
<dbReference type="SUPFAM" id="SSF46689">
    <property type="entry name" value="Homeodomain-like"/>
    <property type="match status" value="1"/>
</dbReference>
<dbReference type="InterPro" id="IPR050109">
    <property type="entry name" value="HTH-type_TetR-like_transc_reg"/>
</dbReference>
<feature type="domain" description="HTH tetR-type" evidence="7">
    <location>
        <begin position="21"/>
        <end position="81"/>
    </location>
</feature>
<dbReference type="InterPro" id="IPR039538">
    <property type="entry name" value="BetI_C"/>
</dbReference>
<evidence type="ECO:0000313" key="8">
    <source>
        <dbReference type="EMBL" id="RMI44798.1"/>
    </source>
</evidence>
<dbReference type="Proteomes" id="UP000278673">
    <property type="component" value="Unassembled WGS sequence"/>
</dbReference>
<proteinExistence type="predicted"/>
<dbReference type="GO" id="GO:0000976">
    <property type="term" value="F:transcription cis-regulatory region binding"/>
    <property type="evidence" value="ECO:0007669"/>
    <property type="project" value="TreeGrafter"/>
</dbReference>
<feature type="region of interest" description="Disordered" evidence="6">
    <location>
        <begin position="1"/>
        <end position="21"/>
    </location>
</feature>
<evidence type="ECO:0000256" key="2">
    <source>
        <dbReference type="ARBA" id="ARBA00023015"/>
    </source>
</evidence>
<reference evidence="8 9" key="1">
    <citation type="submission" date="2018-10" db="EMBL/GenBank/DDBJ databases">
        <title>Isolation, diversity and antifungal activity of actinobacteria from wheat.</title>
        <authorList>
            <person name="Han C."/>
        </authorList>
    </citation>
    <scope>NUCLEOTIDE SEQUENCE [LARGE SCALE GENOMIC DNA]</scope>
    <source>
        <strain evidence="8 9">NEAU-YY642</strain>
    </source>
</reference>
<dbReference type="EMBL" id="RFFJ01000013">
    <property type="protein sequence ID" value="RMI44798.1"/>
    <property type="molecule type" value="Genomic_DNA"/>
</dbReference>
<organism evidence="8 9">
    <name type="scientific">Streptomyces triticirhizae</name>
    <dbReference type="NCBI Taxonomy" id="2483353"/>
    <lineage>
        <taxon>Bacteria</taxon>
        <taxon>Bacillati</taxon>
        <taxon>Actinomycetota</taxon>
        <taxon>Actinomycetes</taxon>
        <taxon>Kitasatosporales</taxon>
        <taxon>Streptomycetaceae</taxon>
        <taxon>Streptomyces</taxon>
    </lineage>
</organism>
<comment type="caution">
    <text evidence="8">The sequence shown here is derived from an EMBL/GenBank/DDBJ whole genome shotgun (WGS) entry which is preliminary data.</text>
</comment>
<sequence length="229" mass="24766">MTGGAGASAGTGEDRNAERSAARRAQILGAATAVFARQGYHGARMDDIVRESGLSKGALYWYFKSKEEIAVELVRRMLQSEEDSLADMTHGDQRAAAPDPERQLHALAQAFATELASTPERAPLALELLSLGQRIPEIRTAFTQYHERYTDILTQLLTAVSRGAASERQARAGAMTLAAMADGMALHHALSPSRVNLQEQLADAIDVLIAGLRHQDDGNEDGRDGSRRD</sequence>
<dbReference type="RefSeq" id="WP_122182520.1">
    <property type="nucleotide sequence ID" value="NZ_RFFJ01000013.1"/>
</dbReference>
<dbReference type="PRINTS" id="PR00455">
    <property type="entry name" value="HTHTETR"/>
</dbReference>
<dbReference type="Pfam" id="PF13977">
    <property type="entry name" value="TetR_C_6"/>
    <property type="match status" value="1"/>
</dbReference>
<keyword evidence="9" id="KW-1185">Reference proteome</keyword>
<evidence type="ECO:0000256" key="3">
    <source>
        <dbReference type="ARBA" id="ARBA00023125"/>
    </source>
</evidence>
<evidence type="ECO:0000256" key="5">
    <source>
        <dbReference type="PROSITE-ProRule" id="PRU00335"/>
    </source>
</evidence>
<accession>A0A3M2MC72</accession>
<dbReference type="InterPro" id="IPR036271">
    <property type="entry name" value="Tet_transcr_reg_TetR-rel_C_sf"/>
</dbReference>
<dbReference type="PANTHER" id="PTHR30055">
    <property type="entry name" value="HTH-TYPE TRANSCRIPTIONAL REGULATOR RUTR"/>
    <property type="match status" value="1"/>
</dbReference>
<dbReference type="PROSITE" id="PS50977">
    <property type="entry name" value="HTH_TETR_2"/>
    <property type="match status" value="1"/>
</dbReference>
<evidence type="ECO:0000256" key="1">
    <source>
        <dbReference type="ARBA" id="ARBA00022491"/>
    </source>
</evidence>
<keyword evidence="1" id="KW-0678">Repressor</keyword>
<dbReference type="SUPFAM" id="SSF48498">
    <property type="entry name" value="Tetracyclin repressor-like, C-terminal domain"/>
    <property type="match status" value="1"/>
</dbReference>
<dbReference type="AlphaFoldDB" id="A0A3M2MC72"/>
<protein>
    <submittedName>
        <fullName evidence="8">TetR/AcrR family transcriptional regulator</fullName>
    </submittedName>
</protein>
<dbReference type="InterPro" id="IPR009057">
    <property type="entry name" value="Homeodomain-like_sf"/>
</dbReference>
<evidence type="ECO:0000256" key="4">
    <source>
        <dbReference type="ARBA" id="ARBA00023163"/>
    </source>
</evidence>
<dbReference type="GO" id="GO:0003700">
    <property type="term" value="F:DNA-binding transcription factor activity"/>
    <property type="evidence" value="ECO:0007669"/>
    <property type="project" value="TreeGrafter"/>
</dbReference>
<dbReference type="InterPro" id="IPR001647">
    <property type="entry name" value="HTH_TetR"/>
</dbReference>
<gene>
    <name evidence="8" type="ORF">EBN88_04715</name>
</gene>
<keyword evidence="2" id="KW-0805">Transcription regulation</keyword>
<evidence type="ECO:0000259" key="7">
    <source>
        <dbReference type="PROSITE" id="PS50977"/>
    </source>
</evidence>
<dbReference type="FunFam" id="1.10.10.60:FF:000141">
    <property type="entry name" value="TetR family transcriptional regulator"/>
    <property type="match status" value="1"/>
</dbReference>
<dbReference type="GO" id="GO:0045892">
    <property type="term" value="P:negative regulation of DNA-templated transcription"/>
    <property type="evidence" value="ECO:0007669"/>
    <property type="project" value="UniProtKB-ARBA"/>
</dbReference>